<proteinExistence type="predicted"/>
<evidence type="ECO:0000313" key="1">
    <source>
        <dbReference type="EMBL" id="KAJ9547391.1"/>
    </source>
</evidence>
<protein>
    <submittedName>
        <fullName evidence="1">Uncharacterized protein</fullName>
    </submittedName>
</protein>
<dbReference type="PANTHER" id="PTHR11439">
    <property type="entry name" value="GAG-POL-RELATED RETROTRANSPOSON"/>
    <property type="match status" value="1"/>
</dbReference>
<reference evidence="1" key="1">
    <citation type="submission" date="2023-03" db="EMBL/GenBank/DDBJ databases">
        <title>Chromosome-scale reference genome and RAD-based genetic map of yellow starthistle (Centaurea solstitialis) reveal putative structural variation and QTLs associated with invader traits.</title>
        <authorList>
            <person name="Reatini B."/>
            <person name="Cang F.A."/>
            <person name="Jiang Q."/>
            <person name="Mckibben M.T.W."/>
            <person name="Barker M.S."/>
            <person name="Rieseberg L.H."/>
            <person name="Dlugosch K.M."/>
        </authorList>
    </citation>
    <scope>NUCLEOTIDE SEQUENCE</scope>
    <source>
        <strain evidence="1">CAN-66</strain>
        <tissue evidence="1">Leaf</tissue>
    </source>
</reference>
<name>A0AA38T2Q3_9ASTR</name>
<keyword evidence="2" id="KW-1185">Reference proteome</keyword>
<evidence type="ECO:0000313" key="2">
    <source>
        <dbReference type="Proteomes" id="UP001172457"/>
    </source>
</evidence>
<organism evidence="1 2">
    <name type="scientific">Centaurea solstitialis</name>
    <name type="common">yellow star-thistle</name>
    <dbReference type="NCBI Taxonomy" id="347529"/>
    <lineage>
        <taxon>Eukaryota</taxon>
        <taxon>Viridiplantae</taxon>
        <taxon>Streptophyta</taxon>
        <taxon>Embryophyta</taxon>
        <taxon>Tracheophyta</taxon>
        <taxon>Spermatophyta</taxon>
        <taxon>Magnoliopsida</taxon>
        <taxon>eudicotyledons</taxon>
        <taxon>Gunneridae</taxon>
        <taxon>Pentapetalae</taxon>
        <taxon>asterids</taxon>
        <taxon>campanulids</taxon>
        <taxon>Asterales</taxon>
        <taxon>Asteraceae</taxon>
        <taxon>Carduoideae</taxon>
        <taxon>Cardueae</taxon>
        <taxon>Centaureinae</taxon>
        <taxon>Centaurea</taxon>
    </lineage>
</organism>
<dbReference type="PANTHER" id="PTHR11439:SF440">
    <property type="entry name" value="INTEGRASE CATALYTIC DOMAIN-CONTAINING PROTEIN"/>
    <property type="match status" value="1"/>
</dbReference>
<dbReference type="CDD" id="cd09272">
    <property type="entry name" value="RNase_HI_RT_Ty1"/>
    <property type="match status" value="1"/>
</dbReference>
<dbReference type="EMBL" id="JARYMX010000005">
    <property type="protein sequence ID" value="KAJ9547391.1"/>
    <property type="molecule type" value="Genomic_DNA"/>
</dbReference>
<dbReference type="AlphaFoldDB" id="A0AA38T2Q3"/>
<accession>A0AA38T2Q3</accession>
<sequence>MISLEGDLESTGYLKRTSDLELTYKTHPGILERYSDASWVDNPSDSKSTSGWIYTLAGGAISWASKKQTYISHSTMEAEFIALSATRKEAEQIIDLLTDLHLWPRPTPSIPMYCDSEATMSRVYNSIYNGKSRHIGLRHNYVRQLIENGTISIVYVKSCENLADPLTKPLTRDLIGSTTRDMGLKPRRISQ</sequence>
<dbReference type="Proteomes" id="UP001172457">
    <property type="component" value="Chromosome 5"/>
</dbReference>
<comment type="caution">
    <text evidence="1">The sequence shown here is derived from an EMBL/GenBank/DDBJ whole genome shotgun (WGS) entry which is preliminary data.</text>
</comment>
<gene>
    <name evidence="1" type="ORF">OSB04_019934</name>
</gene>